<dbReference type="Proteomes" id="UP000324800">
    <property type="component" value="Unassembled WGS sequence"/>
</dbReference>
<dbReference type="GO" id="GO:0005956">
    <property type="term" value="C:protein kinase CK2 complex"/>
    <property type="evidence" value="ECO:0007669"/>
    <property type="project" value="UniProtKB-UniRule"/>
</dbReference>
<organism evidence="3 4">
    <name type="scientific">Streblomastix strix</name>
    <dbReference type="NCBI Taxonomy" id="222440"/>
    <lineage>
        <taxon>Eukaryota</taxon>
        <taxon>Metamonada</taxon>
        <taxon>Preaxostyla</taxon>
        <taxon>Oxymonadida</taxon>
        <taxon>Streblomastigidae</taxon>
        <taxon>Streblomastix</taxon>
    </lineage>
</organism>
<name>A0A5J4VZB4_9EUKA</name>
<dbReference type="Pfam" id="PF01214">
    <property type="entry name" value="CK_II_beta"/>
    <property type="match status" value="1"/>
</dbReference>
<sequence>MKKSQQGHNPLSWIDWFCSLPGNEYLCKINRAYFEDEFNLTDLRTSISFYSGLDEILSLNLDTDTGHSKVYRASAPAVEVYSRVHARFIVSTEGLELMKQKYEQGLFGSCPRLTCDDQELLPMGETHIFGAQTIRMYCPRCNEVFRPRKKYSSIDGSAFGPSFPHFFLISYLNQVPFDSSQWKLRKRRKILRRRNKGMRIMAVDTYMNYKYKEGSAGSSQSSL</sequence>
<dbReference type="SMART" id="SM01085">
    <property type="entry name" value="CK_II_beta"/>
    <property type="match status" value="1"/>
</dbReference>
<dbReference type="FunFam" id="2.20.25.20:FF:000001">
    <property type="entry name" value="Casein kinase II subunit beta"/>
    <property type="match status" value="1"/>
</dbReference>
<dbReference type="PRINTS" id="PR00472">
    <property type="entry name" value="CASNKINASEII"/>
</dbReference>
<evidence type="ECO:0000313" key="3">
    <source>
        <dbReference type="EMBL" id="KAA6387586.1"/>
    </source>
</evidence>
<dbReference type="InterPro" id="IPR000704">
    <property type="entry name" value="Casein_kinase_II_reg-sub"/>
</dbReference>
<dbReference type="Gene3D" id="1.10.1820.10">
    <property type="entry name" value="protein kinase ck2 holoenzyme, chain C, domain 1"/>
    <property type="match status" value="1"/>
</dbReference>
<dbReference type="InterPro" id="IPR016149">
    <property type="entry name" value="Casein_kin_II_reg-sub_N"/>
</dbReference>
<accession>A0A5J4VZB4</accession>
<dbReference type="InterPro" id="IPR035991">
    <property type="entry name" value="Casein_kinase_II_beta-like"/>
</dbReference>
<dbReference type="SUPFAM" id="SSF57798">
    <property type="entry name" value="Casein kinase II beta subunit"/>
    <property type="match status" value="1"/>
</dbReference>
<comment type="caution">
    <text evidence="3">The sequence shown here is derived from an EMBL/GenBank/DDBJ whole genome shotgun (WGS) entry which is preliminary data.</text>
</comment>
<dbReference type="PANTHER" id="PTHR11740:SF0">
    <property type="entry name" value="CASEIN KINASE II SUBUNIT BETA"/>
    <property type="match status" value="1"/>
</dbReference>
<dbReference type="GO" id="GO:0005737">
    <property type="term" value="C:cytoplasm"/>
    <property type="evidence" value="ECO:0007669"/>
    <property type="project" value="TreeGrafter"/>
</dbReference>
<evidence type="ECO:0000313" key="4">
    <source>
        <dbReference type="Proteomes" id="UP000324800"/>
    </source>
</evidence>
<proteinExistence type="inferred from homology"/>
<dbReference type="GO" id="GO:0016301">
    <property type="term" value="F:kinase activity"/>
    <property type="evidence" value="ECO:0007669"/>
    <property type="project" value="UniProtKB-KW"/>
</dbReference>
<comment type="similarity">
    <text evidence="1 2">Belongs to the casein kinase 2 subunit beta family.</text>
</comment>
<dbReference type="PANTHER" id="PTHR11740">
    <property type="entry name" value="CASEIN KINASE II SUBUNIT BETA"/>
    <property type="match status" value="1"/>
</dbReference>
<evidence type="ECO:0000256" key="1">
    <source>
        <dbReference type="ARBA" id="ARBA00006941"/>
    </source>
</evidence>
<dbReference type="GO" id="GO:0019887">
    <property type="term" value="F:protein kinase regulator activity"/>
    <property type="evidence" value="ECO:0007669"/>
    <property type="project" value="InterPro"/>
</dbReference>
<protein>
    <recommendedName>
        <fullName evidence="2">Casein kinase II subunit beta</fullName>
        <shortName evidence="2">CK II beta</shortName>
    </recommendedName>
</protein>
<gene>
    <name evidence="3" type="ORF">EZS28_016886</name>
</gene>
<keyword evidence="3" id="KW-0418">Kinase</keyword>
<keyword evidence="3" id="KW-0808">Transferase</keyword>
<dbReference type="EMBL" id="SNRW01004314">
    <property type="protein sequence ID" value="KAA6387586.1"/>
    <property type="molecule type" value="Genomic_DNA"/>
</dbReference>
<dbReference type="AlphaFoldDB" id="A0A5J4VZB4"/>
<dbReference type="Gene3D" id="2.20.25.20">
    <property type="match status" value="1"/>
</dbReference>
<dbReference type="OrthoDB" id="3971593at2759"/>
<comment type="subunit">
    <text evidence="2">Tetramer of two alpha and two beta subunits.</text>
</comment>
<evidence type="ECO:0000256" key="2">
    <source>
        <dbReference type="RuleBase" id="RU361268"/>
    </source>
</evidence>
<reference evidence="3 4" key="1">
    <citation type="submission" date="2019-03" db="EMBL/GenBank/DDBJ databases">
        <title>Single cell metagenomics reveals metabolic interactions within the superorganism composed of flagellate Streblomastix strix and complex community of Bacteroidetes bacteria on its surface.</title>
        <authorList>
            <person name="Treitli S.C."/>
            <person name="Kolisko M."/>
            <person name="Husnik F."/>
            <person name="Keeling P."/>
            <person name="Hampl V."/>
        </authorList>
    </citation>
    <scope>NUCLEOTIDE SEQUENCE [LARGE SCALE GENOMIC DNA]</scope>
    <source>
        <strain evidence="3">ST1C</strain>
    </source>
</reference>